<dbReference type="GO" id="GO:0006260">
    <property type="term" value="P:DNA replication"/>
    <property type="evidence" value="ECO:0007669"/>
    <property type="project" value="TreeGrafter"/>
</dbReference>
<evidence type="ECO:0000259" key="1">
    <source>
        <dbReference type="Pfam" id="PF01695"/>
    </source>
</evidence>
<reference evidence="2" key="1">
    <citation type="submission" date="2020-06" db="EMBL/GenBank/DDBJ databases">
        <title>Characterization of fructooligosaccharide metabolism and fructooligosaccharide-degrading enzymes in human commensal butyrate producers.</title>
        <authorList>
            <person name="Tanno H."/>
            <person name="Fujii T."/>
            <person name="Hirano K."/>
            <person name="Maeno S."/>
            <person name="Tonozuka T."/>
            <person name="Sakamoto M."/>
            <person name="Ohkuma M."/>
            <person name="Tochio T."/>
            <person name="Endo A."/>
        </authorList>
    </citation>
    <scope>NUCLEOTIDE SEQUENCE</scope>
    <source>
        <strain evidence="2">JCM 31265</strain>
    </source>
</reference>
<feature type="domain" description="IstB-like ATP-binding" evidence="1">
    <location>
        <begin position="135"/>
        <end position="237"/>
    </location>
</feature>
<protein>
    <submittedName>
        <fullName evidence="2">IstB-like ATP-binding protein</fullName>
    </submittedName>
</protein>
<dbReference type="InterPro" id="IPR027417">
    <property type="entry name" value="P-loop_NTPase"/>
</dbReference>
<dbReference type="PANTHER" id="PTHR30050:SF4">
    <property type="entry name" value="ATP-BINDING PROTEIN RV3427C IN INSERTION SEQUENCE-RELATED"/>
    <property type="match status" value="1"/>
</dbReference>
<gene>
    <name evidence="2" type="ORF">COEU31_20630</name>
</gene>
<keyword evidence="2" id="KW-0547">Nucleotide-binding</keyword>
<dbReference type="Pfam" id="PF01695">
    <property type="entry name" value="IstB_IS21"/>
    <property type="match status" value="1"/>
</dbReference>
<dbReference type="GO" id="GO:0005524">
    <property type="term" value="F:ATP binding"/>
    <property type="evidence" value="ECO:0007669"/>
    <property type="project" value="UniProtKB-KW"/>
</dbReference>
<dbReference type="EMBL" id="BLYL01000013">
    <property type="protein sequence ID" value="GFO95017.1"/>
    <property type="molecule type" value="Genomic_DNA"/>
</dbReference>
<dbReference type="SUPFAM" id="SSF52540">
    <property type="entry name" value="P-loop containing nucleoside triphosphate hydrolases"/>
    <property type="match status" value="1"/>
</dbReference>
<keyword evidence="2" id="KW-0067">ATP-binding</keyword>
<sequence length="283" mass="32871">MIVEMIETKISESLKNTIGQMKNGQMQKQNCMVYKCPVCRDTGIELYIADDGHEYARNCKCGLWQRERMNRMLSFADIPEAFAGLRLDSFDTSIYDMANSRKIADMNMQIANYWLDDFEKMKDRGMGLYMYSAVKGSGKTRFAVSLANEVIERYAVGVKFATSVQILNEIKASWNSDSQMTEHRLLDELTEVDALVIDDFGIEVPKDWSMERFYQIVNSRYIHKKITIYTSNSALEDLLYDDRITNRIEENTYQLRFPSESVRKLLRERHQVELVKMMKGGVA</sequence>
<comment type="caution">
    <text evidence="2">The sequence shown here is derived from an EMBL/GenBank/DDBJ whole genome shotgun (WGS) entry which is preliminary data.</text>
</comment>
<evidence type="ECO:0000313" key="2">
    <source>
        <dbReference type="EMBL" id="GFO95017.1"/>
    </source>
</evidence>
<evidence type="ECO:0000313" key="3">
    <source>
        <dbReference type="Proteomes" id="UP000660047"/>
    </source>
</evidence>
<accession>A0AAI9K4B7</accession>
<dbReference type="InterPro" id="IPR002611">
    <property type="entry name" value="IstB_ATP-bd"/>
</dbReference>
<dbReference type="AlphaFoldDB" id="A0AAI9K4B7"/>
<organism evidence="2 3">
    <name type="scientific">Coprococcus eutactus</name>
    <dbReference type="NCBI Taxonomy" id="33043"/>
    <lineage>
        <taxon>Bacteria</taxon>
        <taxon>Bacillati</taxon>
        <taxon>Bacillota</taxon>
        <taxon>Clostridia</taxon>
        <taxon>Lachnospirales</taxon>
        <taxon>Lachnospiraceae</taxon>
        <taxon>Coprococcus</taxon>
    </lineage>
</organism>
<dbReference type="Gene3D" id="3.40.50.300">
    <property type="entry name" value="P-loop containing nucleotide triphosphate hydrolases"/>
    <property type="match status" value="1"/>
</dbReference>
<dbReference type="PANTHER" id="PTHR30050">
    <property type="entry name" value="CHROMOSOMAL REPLICATION INITIATOR PROTEIN DNAA"/>
    <property type="match status" value="1"/>
</dbReference>
<proteinExistence type="predicted"/>
<name>A0AAI9K4B7_9FIRM</name>
<dbReference type="Proteomes" id="UP000660047">
    <property type="component" value="Unassembled WGS sequence"/>
</dbReference>